<dbReference type="InterPro" id="IPR036770">
    <property type="entry name" value="Ankyrin_rpt-contain_sf"/>
</dbReference>
<sequence length="622" mass="71617">MQGIFKEGLVKKQGHIIKNFKERWLELTYDKLVYLTRKDGEFKGEIQIHKFMYPFLNKTFKVQPCFTVESDTHKFFHFVAENEREAESWVASIELVIAIRAGVGRIRDMSIYNTIYNNYILISELLYQHNKNSIQEIVNIMKDAIAQNVYTLTECLKMIVAIQKRRKIFTIFYVDTITNLLRSMNVQLDRKQVDILRGMETFLIKRGFIDKEIPDKHKNLTDEEIVLNCKSGGMKYVVFKDDLDKFKEIYDSLSESDQWAALAFSIKVGSPNIFKFLLKKGHKIHSMDYHKAFLGGNQEILAALDFKKYELSPETMNKLVERHILDGYRELAKDFPPYSYNWSSATESFNFKQFFEKVFAAPDLNYSDESFSNALIEASRYGFTSICKLLVDFGSSVERTNLIRQTPFMEAVIAGNFETADFLLEKNSDINFQNAKGQTALYLCADFNRIKAVDYLLSHGADMNIANEKLQTPFLRCIIKSFMDLARTFLSKKCDVSMVDEKGFAAIHYCSMYGLMDMLNELIENGVDINMRDGEMNTPVFIACKNKRFDVVKILISNGADYNAPNNVGKVPLLASIEEHDEKTALYLLEKGVKMSEDNVAACKDIANKFSMSNVLTLLYKL</sequence>
<reference evidence="5" key="2">
    <citation type="journal article" date="2007" name="Science">
        <title>Draft genome sequence of the sexually transmitted pathogen Trichomonas vaginalis.</title>
        <authorList>
            <person name="Carlton J.M."/>
            <person name="Hirt R.P."/>
            <person name="Silva J.C."/>
            <person name="Delcher A.L."/>
            <person name="Schatz M."/>
            <person name="Zhao Q."/>
            <person name="Wortman J.R."/>
            <person name="Bidwell S.L."/>
            <person name="Alsmark U.C.M."/>
            <person name="Besteiro S."/>
            <person name="Sicheritz-Ponten T."/>
            <person name="Noel C.J."/>
            <person name="Dacks J.B."/>
            <person name="Foster P.G."/>
            <person name="Simillion C."/>
            <person name="Van de Peer Y."/>
            <person name="Miranda-Saavedra D."/>
            <person name="Barton G.J."/>
            <person name="Westrop G.D."/>
            <person name="Mueller S."/>
            <person name="Dessi D."/>
            <person name="Fiori P.L."/>
            <person name="Ren Q."/>
            <person name="Paulsen I."/>
            <person name="Zhang H."/>
            <person name="Bastida-Corcuera F.D."/>
            <person name="Simoes-Barbosa A."/>
            <person name="Brown M.T."/>
            <person name="Hayes R.D."/>
            <person name="Mukherjee M."/>
            <person name="Okumura C.Y."/>
            <person name="Schneider R."/>
            <person name="Smith A.J."/>
            <person name="Vanacova S."/>
            <person name="Villalvazo M."/>
            <person name="Haas B.J."/>
            <person name="Pertea M."/>
            <person name="Feldblyum T.V."/>
            <person name="Utterback T.R."/>
            <person name="Shu C.L."/>
            <person name="Osoegawa K."/>
            <person name="de Jong P.J."/>
            <person name="Hrdy I."/>
            <person name="Horvathova L."/>
            <person name="Zubacova Z."/>
            <person name="Dolezal P."/>
            <person name="Malik S.B."/>
            <person name="Logsdon J.M. Jr."/>
            <person name="Henze K."/>
            <person name="Gupta A."/>
            <person name="Wang C.C."/>
            <person name="Dunne R.L."/>
            <person name="Upcroft J.A."/>
            <person name="Upcroft P."/>
            <person name="White O."/>
            <person name="Salzberg S.L."/>
            <person name="Tang P."/>
            <person name="Chiu C.-H."/>
            <person name="Lee Y.-S."/>
            <person name="Embley T.M."/>
            <person name="Coombs G.H."/>
            <person name="Mottram J.C."/>
            <person name="Tachezy J."/>
            <person name="Fraser-Liggett C.M."/>
            <person name="Johnson P.J."/>
        </authorList>
    </citation>
    <scope>NUCLEOTIDE SEQUENCE [LARGE SCALE GENOMIC DNA]</scope>
    <source>
        <strain evidence="5">G3</strain>
    </source>
</reference>
<keyword evidence="6" id="KW-1185">Reference proteome</keyword>
<dbReference type="RefSeq" id="XP_001325815.1">
    <property type="nucleotide sequence ID" value="XM_001325780.1"/>
</dbReference>
<dbReference type="Pfam" id="PF00169">
    <property type="entry name" value="PH"/>
    <property type="match status" value="1"/>
</dbReference>
<dbReference type="PROSITE" id="PS50297">
    <property type="entry name" value="ANK_REP_REGION"/>
    <property type="match status" value="3"/>
</dbReference>
<dbReference type="CDD" id="cd00821">
    <property type="entry name" value="PH"/>
    <property type="match status" value="1"/>
</dbReference>
<dbReference type="InterPro" id="IPR002110">
    <property type="entry name" value="Ankyrin_rpt"/>
</dbReference>
<dbReference type="PANTHER" id="PTHR24171">
    <property type="entry name" value="ANKYRIN REPEAT DOMAIN-CONTAINING PROTEIN 39-RELATED"/>
    <property type="match status" value="1"/>
</dbReference>
<accession>A2E191</accession>
<dbReference type="InParanoid" id="A2E191"/>
<proteinExistence type="predicted"/>
<dbReference type="InterPro" id="IPR001849">
    <property type="entry name" value="PH_domain"/>
</dbReference>
<reference evidence="5" key="1">
    <citation type="submission" date="2006-10" db="EMBL/GenBank/DDBJ databases">
        <authorList>
            <person name="Amadeo P."/>
            <person name="Zhao Q."/>
            <person name="Wortman J."/>
            <person name="Fraser-Liggett C."/>
            <person name="Carlton J."/>
        </authorList>
    </citation>
    <scope>NUCLEOTIDE SEQUENCE</scope>
    <source>
        <strain evidence="5">G3</strain>
    </source>
</reference>
<keyword evidence="2 3" id="KW-0040">ANK repeat</keyword>
<dbReference type="Gene3D" id="1.25.40.20">
    <property type="entry name" value="Ankyrin repeat-containing domain"/>
    <property type="match status" value="2"/>
</dbReference>
<dbReference type="STRING" id="5722.A2E191"/>
<organism evidence="5 6">
    <name type="scientific">Trichomonas vaginalis (strain ATCC PRA-98 / G3)</name>
    <dbReference type="NCBI Taxonomy" id="412133"/>
    <lineage>
        <taxon>Eukaryota</taxon>
        <taxon>Metamonada</taxon>
        <taxon>Parabasalia</taxon>
        <taxon>Trichomonadida</taxon>
        <taxon>Trichomonadidae</taxon>
        <taxon>Trichomonas</taxon>
    </lineage>
</organism>
<dbReference type="VEuPathDB" id="TrichDB:TVAGG3_0939250"/>
<name>A2E191_TRIV3</name>
<evidence type="ECO:0000256" key="1">
    <source>
        <dbReference type="ARBA" id="ARBA00022737"/>
    </source>
</evidence>
<feature type="repeat" description="ANK" evidence="3">
    <location>
        <begin position="403"/>
        <end position="435"/>
    </location>
</feature>
<evidence type="ECO:0000313" key="5">
    <source>
        <dbReference type="EMBL" id="EAY13592.1"/>
    </source>
</evidence>
<feature type="repeat" description="ANK" evidence="3">
    <location>
        <begin position="502"/>
        <end position="534"/>
    </location>
</feature>
<dbReference type="EMBL" id="DS113283">
    <property type="protein sequence ID" value="EAY13592.1"/>
    <property type="molecule type" value="Genomic_DNA"/>
</dbReference>
<dbReference type="SMART" id="SM00248">
    <property type="entry name" value="ANK"/>
    <property type="match status" value="8"/>
</dbReference>
<dbReference type="SUPFAM" id="SSF50729">
    <property type="entry name" value="PH domain-like"/>
    <property type="match status" value="1"/>
</dbReference>
<evidence type="ECO:0000256" key="3">
    <source>
        <dbReference type="PROSITE-ProRule" id="PRU00023"/>
    </source>
</evidence>
<evidence type="ECO:0000256" key="2">
    <source>
        <dbReference type="ARBA" id="ARBA00023043"/>
    </source>
</evidence>
<evidence type="ECO:0000259" key="4">
    <source>
        <dbReference type="PROSITE" id="PS50003"/>
    </source>
</evidence>
<protein>
    <submittedName>
        <fullName evidence="5">PH domain containing protein</fullName>
    </submittedName>
</protein>
<dbReference type="PROSITE" id="PS50088">
    <property type="entry name" value="ANK_REPEAT"/>
    <property type="match status" value="4"/>
</dbReference>
<dbReference type="Pfam" id="PF12796">
    <property type="entry name" value="Ank_2"/>
    <property type="match status" value="2"/>
</dbReference>
<dbReference type="Gene3D" id="2.30.29.30">
    <property type="entry name" value="Pleckstrin-homology domain (PH domain)/Phosphotyrosine-binding domain (PTB)"/>
    <property type="match status" value="1"/>
</dbReference>
<dbReference type="SMART" id="SM00233">
    <property type="entry name" value="PH"/>
    <property type="match status" value="1"/>
</dbReference>
<dbReference type="SMR" id="A2E191"/>
<evidence type="ECO:0000313" key="6">
    <source>
        <dbReference type="Proteomes" id="UP000001542"/>
    </source>
</evidence>
<dbReference type="InterPro" id="IPR011993">
    <property type="entry name" value="PH-like_dom_sf"/>
</dbReference>
<dbReference type="Proteomes" id="UP000001542">
    <property type="component" value="Unassembled WGS sequence"/>
</dbReference>
<feature type="domain" description="PH" evidence="4">
    <location>
        <begin position="3"/>
        <end position="98"/>
    </location>
</feature>
<dbReference type="KEGG" id="tva:4771571"/>
<dbReference type="AlphaFoldDB" id="A2E191"/>
<gene>
    <name evidence="5" type="ORF">TVAG_389890</name>
</gene>
<dbReference type="VEuPathDB" id="TrichDB:TVAG_389890"/>
<keyword evidence="1" id="KW-0677">Repeat</keyword>
<dbReference type="PROSITE" id="PS50003">
    <property type="entry name" value="PH_DOMAIN"/>
    <property type="match status" value="1"/>
</dbReference>
<dbReference type="eggNOG" id="KOG4177">
    <property type="taxonomic scope" value="Eukaryota"/>
</dbReference>
<feature type="repeat" description="ANK" evidence="3">
    <location>
        <begin position="535"/>
        <end position="567"/>
    </location>
</feature>
<dbReference type="SUPFAM" id="SSF48403">
    <property type="entry name" value="Ankyrin repeat"/>
    <property type="match status" value="1"/>
</dbReference>
<feature type="repeat" description="ANK" evidence="3">
    <location>
        <begin position="436"/>
        <end position="468"/>
    </location>
</feature>